<proteinExistence type="predicted"/>
<keyword evidence="2" id="KW-1185">Reference proteome</keyword>
<reference evidence="1 2" key="1">
    <citation type="submission" date="2016-11" db="EMBL/GenBank/DDBJ databases">
        <title>Whole genomes of Flavobacteriaceae.</title>
        <authorList>
            <person name="Stine C."/>
            <person name="Li C."/>
            <person name="Tadesse D."/>
        </authorList>
    </citation>
    <scope>NUCLEOTIDE SEQUENCE [LARGE SCALE GENOMIC DNA]</scope>
    <source>
        <strain evidence="1 2">CCUG 60112</strain>
    </source>
</reference>
<dbReference type="RefSeq" id="WP_089056814.1">
    <property type="nucleotide sequence ID" value="NZ_MUHD01000006.1"/>
</dbReference>
<accession>A0ABX4CZE2</accession>
<evidence type="ECO:0000313" key="1">
    <source>
        <dbReference type="EMBL" id="OXB10180.1"/>
    </source>
</evidence>
<dbReference type="EMBL" id="MUHD01000006">
    <property type="protein sequence ID" value="OXB10180.1"/>
    <property type="molecule type" value="Genomic_DNA"/>
</dbReference>
<organism evidence="1 2">
    <name type="scientific">Flavobacterium plurextorum</name>
    <dbReference type="NCBI Taxonomy" id="1114867"/>
    <lineage>
        <taxon>Bacteria</taxon>
        <taxon>Pseudomonadati</taxon>
        <taxon>Bacteroidota</taxon>
        <taxon>Flavobacteriia</taxon>
        <taxon>Flavobacteriales</taxon>
        <taxon>Flavobacteriaceae</taxon>
        <taxon>Flavobacterium</taxon>
    </lineage>
</organism>
<comment type="caution">
    <text evidence="1">The sequence shown here is derived from an EMBL/GenBank/DDBJ whole genome shotgun (WGS) entry which is preliminary data.</text>
</comment>
<sequence length="242" mass="28114">MKKILISALLISIVACQKKSEDKTSQEVKVENITKSKNINQNIEEEEKRANDEKIAEFKSESKLKGLSEKNFNFIINKLLEDKFGLTKYNYLDFDKIDSDFWNSEISTPPINKMDQRVTNKNLFVFEFNYGTNSSLRQKYFLLENNEMKNIDFKLNETDNQKLNLLLEKIGGKGSFLLTDRLKAITKDNQNNYELTFGLQKSSDSYSNPSISIKYKTTDFKSIVPNSIMKFNDEKGKFVELK</sequence>
<evidence type="ECO:0008006" key="3">
    <source>
        <dbReference type="Google" id="ProtNLM"/>
    </source>
</evidence>
<dbReference type="Proteomes" id="UP000198381">
    <property type="component" value="Unassembled WGS sequence"/>
</dbReference>
<dbReference type="PROSITE" id="PS51257">
    <property type="entry name" value="PROKAR_LIPOPROTEIN"/>
    <property type="match status" value="1"/>
</dbReference>
<name>A0ABX4CZE2_9FLAO</name>
<evidence type="ECO:0000313" key="2">
    <source>
        <dbReference type="Proteomes" id="UP000198381"/>
    </source>
</evidence>
<protein>
    <recommendedName>
        <fullName evidence="3">Lipoprotein</fullName>
    </recommendedName>
</protein>
<gene>
    <name evidence="1" type="ORF">B0A81_03980</name>
</gene>